<organism evidence="2 3">
    <name type="scientific">Solirubrum puertoriconensis</name>
    <dbReference type="NCBI Taxonomy" id="1751427"/>
    <lineage>
        <taxon>Bacteria</taxon>
        <taxon>Pseudomonadati</taxon>
        <taxon>Bacteroidota</taxon>
        <taxon>Cytophagia</taxon>
        <taxon>Cytophagales</taxon>
    </lineage>
</organism>
<comment type="caution">
    <text evidence="2">The sequence shown here is derived from an EMBL/GenBank/DDBJ whole genome shotgun (WGS) entry which is preliminary data.</text>
</comment>
<reference evidence="2 3" key="1">
    <citation type="submission" date="2015-11" db="EMBL/GenBank/DDBJ databases">
        <title>Solirubrum puertoriconensis gen. nov. an environmental bacteria isolated in Puerto Rico.</title>
        <authorList>
            <person name="Cuebas-Irizarry M.F."/>
            <person name="Montalvo-Rodriguez R."/>
        </authorList>
    </citation>
    <scope>NUCLEOTIDE SEQUENCE [LARGE SCALE GENOMIC DNA]</scope>
    <source>
        <strain evidence="2 3">MC1A</strain>
    </source>
</reference>
<sequence length="241" mass="26181">MKYHVLIGALAALLGAGAPATAQKVKTKVKGAAAADLSLAARRQLPLFGGLTPQAAQQLVGEPYLKGLEQSFASRTEASQFFANKGYEYINEGQADTARYRFNLAWLLDPKNPDAYRGLGLLAANTSPDQAIGLFSQGLALSPNNAQLLADLGSGYLLRYGQTKKTKDLKGAEEQLRKAIATDANSSYAWQQLAWVQFYQNDFAQAWESLHKSSTLNFSGVDFELVTSLKDKMPDPKGLFK</sequence>
<evidence type="ECO:0000313" key="2">
    <source>
        <dbReference type="EMBL" id="KUG07934.1"/>
    </source>
</evidence>
<name>A0A9X0HLD6_SOLP1</name>
<dbReference type="SUPFAM" id="SSF48452">
    <property type="entry name" value="TPR-like"/>
    <property type="match status" value="1"/>
</dbReference>
<dbReference type="AlphaFoldDB" id="A0A9X0HLD6"/>
<keyword evidence="1" id="KW-0732">Signal</keyword>
<keyword evidence="3" id="KW-1185">Reference proteome</keyword>
<feature type="signal peptide" evidence="1">
    <location>
        <begin position="1"/>
        <end position="22"/>
    </location>
</feature>
<dbReference type="RefSeq" id="WP_059068841.1">
    <property type="nucleotide sequence ID" value="NZ_LNAL01000006.1"/>
</dbReference>
<protein>
    <recommendedName>
        <fullName evidence="4">Tetratricopeptide repeat protein</fullName>
    </recommendedName>
</protein>
<dbReference type="Proteomes" id="UP000054223">
    <property type="component" value="Unassembled WGS sequence"/>
</dbReference>
<gene>
    <name evidence="2" type="ORF">ASU33_06910</name>
</gene>
<evidence type="ECO:0000313" key="3">
    <source>
        <dbReference type="Proteomes" id="UP000054223"/>
    </source>
</evidence>
<proteinExistence type="predicted"/>
<accession>A0A9X0HLD6</accession>
<dbReference type="Gene3D" id="1.25.40.10">
    <property type="entry name" value="Tetratricopeptide repeat domain"/>
    <property type="match status" value="2"/>
</dbReference>
<feature type="chain" id="PRO_5040951370" description="Tetratricopeptide repeat protein" evidence="1">
    <location>
        <begin position="23"/>
        <end position="241"/>
    </location>
</feature>
<dbReference type="EMBL" id="LNAL01000006">
    <property type="protein sequence ID" value="KUG07934.1"/>
    <property type="molecule type" value="Genomic_DNA"/>
</dbReference>
<dbReference type="InterPro" id="IPR011990">
    <property type="entry name" value="TPR-like_helical_dom_sf"/>
</dbReference>
<evidence type="ECO:0000256" key="1">
    <source>
        <dbReference type="SAM" id="SignalP"/>
    </source>
</evidence>
<dbReference type="OrthoDB" id="7058419at2"/>
<evidence type="ECO:0008006" key="4">
    <source>
        <dbReference type="Google" id="ProtNLM"/>
    </source>
</evidence>